<protein>
    <recommendedName>
        <fullName evidence="4">Bacteriocin immunity protein</fullName>
    </recommendedName>
</protein>
<dbReference type="GO" id="GO:0030153">
    <property type="term" value="P:bacteriocin immunity"/>
    <property type="evidence" value="ECO:0007669"/>
    <property type="project" value="UniProtKB-KW"/>
</dbReference>
<dbReference type="InterPro" id="IPR023130">
    <property type="entry name" value="Ta0600-like_sf"/>
</dbReference>
<accession>A0A2N7AWL2</accession>
<gene>
    <name evidence="2" type="ORF">CBP76_03125</name>
</gene>
<organism evidence="2 3">
    <name type="scientific">Companilactobacillus nuruki</name>
    <dbReference type="NCBI Taxonomy" id="1993540"/>
    <lineage>
        <taxon>Bacteria</taxon>
        <taxon>Bacillati</taxon>
        <taxon>Bacillota</taxon>
        <taxon>Bacilli</taxon>
        <taxon>Lactobacillales</taxon>
        <taxon>Lactobacillaceae</taxon>
        <taxon>Companilactobacillus</taxon>
    </lineage>
</organism>
<dbReference type="RefSeq" id="WP_102195474.1">
    <property type="nucleotide sequence ID" value="NZ_NIPR01000005.1"/>
</dbReference>
<dbReference type="OrthoDB" id="2300044at2"/>
<comment type="caution">
    <text evidence="2">The sequence shown here is derived from an EMBL/GenBank/DDBJ whole genome shotgun (WGS) entry which is preliminary data.</text>
</comment>
<dbReference type="Pfam" id="PF08951">
    <property type="entry name" value="EntA_Immun"/>
    <property type="match status" value="1"/>
</dbReference>
<dbReference type="SUPFAM" id="SSF109797">
    <property type="entry name" value="Bacteriocin immunity protein-like"/>
    <property type="match status" value="1"/>
</dbReference>
<dbReference type="Gene3D" id="1.20.1440.50">
    <property type="entry name" value="Ta0600-like"/>
    <property type="match status" value="1"/>
</dbReference>
<proteinExistence type="predicted"/>
<dbReference type="AlphaFoldDB" id="A0A2N7AWL2"/>
<evidence type="ECO:0000313" key="3">
    <source>
        <dbReference type="Proteomes" id="UP000235649"/>
    </source>
</evidence>
<keyword evidence="1" id="KW-0079">Bacteriocin immunity</keyword>
<dbReference type="InterPro" id="IPR015046">
    <property type="entry name" value="LciA_Immunity-like"/>
</dbReference>
<dbReference type="Proteomes" id="UP000235649">
    <property type="component" value="Unassembled WGS sequence"/>
</dbReference>
<evidence type="ECO:0008006" key="4">
    <source>
        <dbReference type="Google" id="ProtNLM"/>
    </source>
</evidence>
<evidence type="ECO:0000256" key="1">
    <source>
        <dbReference type="ARBA" id="ARBA00023025"/>
    </source>
</evidence>
<sequence>MKIEVLMELIDKAANDEKVKTDEDLSSGLMWAYKELDNGKSIKIVTRKLDDILSMYLITHSYQAPRVIIDLIKFMKNDSDSFWKGTGITNLFY</sequence>
<reference evidence="2 3" key="1">
    <citation type="submission" date="2017-05" db="EMBL/GenBank/DDBJ databases">
        <title>Lactobacillus nurukis nov., sp. nov., isolated from nuruk.</title>
        <authorList>
            <person name="Kim S.-J."/>
        </authorList>
    </citation>
    <scope>NUCLEOTIDE SEQUENCE [LARGE SCALE GENOMIC DNA]</scope>
    <source>
        <strain evidence="2 3">SYF10-1a</strain>
    </source>
</reference>
<name>A0A2N7AWL2_9LACO</name>
<keyword evidence="3" id="KW-1185">Reference proteome</keyword>
<dbReference type="EMBL" id="NIPR01000005">
    <property type="protein sequence ID" value="PMD73141.1"/>
    <property type="molecule type" value="Genomic_DNA"/>
</dbReference>
<evidence type="ECO:0000313" key="2">
    <source>
        <dbReference type="EMBL" id="PMD73141.1"/>
    </source>
</evidence>